<evidence type="ECO:0000313" key="18">
    <source>
        <dbReference type="Proteomes" id="UP000239485"/>
    </source>
</evidence>
<dbReference type="InterPro" id="IPR036453">
    <property type="entry name" value="GluRdtase_dimer_dom_sf"/>
</dbReference>
<feature type="active site" description="Nucleophile" evidence="8 9">
    <location>
        <position position="50"/>
    </location>
</feature>
<feature type="domain" description="Glutamyl-tRNA reductase N-terminal" evidence="16">
    <location>
        <begin position="6"/>
        <end position="156"/>
    </location>
</feature>
<comment type="caution">
    <text evidence="17">The sequence shown here is derived from an EMBL/GenBank/DDBJ whole genome shotgun (WGS) entry which is preliminary data.</text>
</comment>
<evidence type="ECO:0000256" key="11">
    <source>
        <dbReference type="PIRSR" id="PIRSR000445-3"/>
    </source>
</evidence>
<dbReference type="PANTHER" id="PTHR43013">
    <property type="entry name" value="GLUTAMYL-TRNA REDUCTASE"/>
    <property type="match status" value="1"/>
</dbReference>
<keyword evidence="5 8" id="KW-0560">Oxidoreductase</keyword>
<dbReference type="Gene3D" id="3.30.460.30">
    <property type="entry name" value="Glutamyl-tRNA reductase, N-terminal domain"/>
    <property type="match status" value="1"/>
</dbReference>
<feature type="binding site" evidence="8 10">
    <location>
        <position position="109"/>
    </location>
    <ligand>
        <name>substrate</name>
    </ligand>
</feature>
<comment type="pathway">
    <text evidence="1 8 13">Porphyrin-containing compound metabolism; protoporphyrin-IX biosynthesis; 5-aminolevulinate from L-glutamyl-tRNA(Glu): step 1/2.</text>
</comment>
<evidence type="ECO:0000256" key="8">
    <source>
        <dbReference type="HAMAP-Rule" id="MF_00087"/>
    </source>
</evidence>
<dbReference type="Gene3D" id="3.40.50.720">
    <property type="entry name" value="NAD(P)-binding Rossmann-like Domain"/>
    <property type="match status" value="1"/>
</dbReference>
<evidence type="ECO:0000256" key="4">
    <source>
        <dbReference type="ARBA" id="ARBA00022857"/>
    </source>
</evidence>
<evidence type="ECO:0000256" key="3">
    <source>
        <dbReference type="ARBA" id="ARBA00012970"/>
    </source>
</evidence>
<sequence>MSLLVVGLSHRTASLDVLERAAFDAAGARTLVAELLAGSHVGEAVVLSTCNRVEVHCDVTRFHGGVADVGAALCRRIGAPLEELGDQLYVHYEDAAVEHLFSVACGLDSMAVGESQILGQLRAALRQLQADGGAGGALDALLQQALRVGKRAHTETGLDAAGGSLVEASLSRARDVLGDLGTARAVVVGAGAMSALVATTLHRAGVGSASGGLVVANRTAERAERLAAAVAGRAADLADLTAEVAAADLVVSCTGAVGHVLDAATVSAGLPGRDGRPLVLVDLALPRDIDPAVAELPGVHLVGLEALGADLAGAGIGADLRSVRQIVAEEVAAYAAARRAADVAPTVVALRAQARHVAEVELRRLEQRTRGLDPVLRAEVERTVHRIVDKLLHTPTVRVKELAEEPDGAGYAAALRALFDLDVTAVARVGEAPLSGTVADAVGGHALGGAL</sequence>
<evidence type="ECO:0000256" key="2">
    <source>
        <dbReference type="ARBA" id="ARBA00005916"/>
    </source>
</evidence>
<keyword evidence="18" id="KW-1185">Reference proteome</keyword>
<dbReference type="NCBIfam" id="TIGR01035">
    <property type="entry name" value="hemA"/>
    <property type="match status" value="1"/>
</dbReference>
<evidence type="ECO:0000259" key="16">
    <source>
        <dbReference type="Pfam" id="PF05201"/>
    </source>
</evidence>
<dbReference type="RefSeq" id="WP_104433777.1">
    <property type="nucleotide sequence ID" value="NZ_PTJD01000010.1"/>
</dbReference>
<dbReference type="HAMAP" id="MF_00087">
    <property type="entry name" value="Glu_tRNA_reductase"/>
    <property type="match status" value="1"/>
</dbReference>
<dbReference type="PROSITE" id="PS00747">
    <property type="entry name" value="GLUTR"/>
    <property type="match status" value="1"/>
</dbReference>
<evidence type="ECO:0000259" key="15">
    <source>
        <dbReference type="Pfam" id="PF01488"/>
    </source>
</evidence>
<evidence type="ECO:0000256" key="6">
    <source>
        <dbReference type="ARBA" id="ARBA00023244"/>
    </source>
</evidence>
<evidence type="ECO:0000256" key="10">
    <source>
        <dbReference type="PIRSR" id="PIRSR000445-2"/>
    </source>
</evidence>
<dbReference type="PANTHER" id="PTHR43013:SF1">
    <property type="entry name" value="GLUTAMYL-TRNA REDUCTASE"/>
    <property type="match status" value="1"/>
</dbReference>
<dbReference type="InterPro" id="IPR036343">
    <property type="entry name" value="GluRdtase_N_sf"/>
</dbReference>
<dbReference type="Proteomes" id="UP000239485">
    <property type="component" value="Unassembled WGS sequence"/>
</dbReference>
<comment type="function">
    <text evidence="8">Catalyzes the NADPH-dependent reduction of glutamyl-tRNA(Glu) to glutamate 1-semialdehyde (GSA).</text>
</comment>
<dbReference type="AlphaFoldDB" id="A0A2S6IH54"/>
<keyword evidence="6 8" id="KW-0627">Porphyrin biosynthesis</keyword>
<evidence type="ECO:0000256" key="12">
    <source>
        <dbReference type="PIRSR" id="PIRSR000445-4"/>
    </source>
</evidence>
<dbReference type="PIRSF" id="PIRSF000445">
    <property type="entry name" value="4pyrrol_synth_GluRdtase"/>
    <property type="match status" value="1"/>
</dbReference>
<comment type="domain">
    <text evidence="8">Possesses an unusual extended V-shaped dimeric structure with each monomer consisting of three distinct domains arranged along a curved 'spinal' alpha-helix. The N-terminal catalytic domain specifically recognizes the glutamate moiety of the substrate. The second domain is the NADPH-binding domain, and the third C-terminal domain is responsible for dimerization.</text>
</comment>
<protein>
    <recommendedName>
        <fullName evidence="3 8">Glutamyl-tRNA reductase</fullName>
        <shortName evidence="8">GluTR</shortName>
        <ecNumber evidence="3 8">1.2.1.70</ecNumber>
    </recommendedName>
</protein>
<dbReference type="SUPFAM" id="SSF69742">
    <property type="entry name" value="Glutamyl tRNA-reductase catalytic, N-terminal domain"/>
    <property type="match status" value="1"/>
</dbReference>
<dbReference type="GO" id="GO:0050661">
    <property type="term" value="F:NADP binding"/>
    <property type="evidence" value="ECO:0007669"/>
    <property type="project" value="InterPro"/>
</dbReference>
<dbReference type="SUPFAM" id="SSF51735">
    <property type="entry name" value="NAD(P)-binding Rossmann-fold domains"/>
    <property type="match status" value="1"/>
</dbReference>
<dbReference type="InterPro" id="IPR006151">
    <property type="entry name" value="Shikm_DH/Glu-tRNA_Rdtase"/>
</dbReference>
<comment type="similarity">
    <text evidence="2 8 13">Belongs to the glutamyl-tRNA reductase family.</text>
</comment>
<dbReference type="InterPro" id="IPR015895">
    <property type="entry name" value="4pyrrol_synth_GluRdtase_N"/>
</dbReference>
<evidence type="ECO:0000259" key="14">
    <source>
        <dbReference type="Pfam" id="PF00745"/>
    </source>
</evidence>
<evidence type="ECO:0000256" key="13">
    <source>
        <dbReference type="RuleBase" id="RU000584"/>
    </source>
</evidence>
<feature type="binding site" evidence="8 10">
    <location>
        <begin position="49"/>
        <end position="52"/>
    </location>
    <ligand>
        <name>substrate</name>
    </ligand>
</feature>
<keyword evidence="4 8" id="KW-0521">NADP</keyword>
<comment type="subunit">
    <text evidence="8">Homodimer.</text>
</comment>
<dbReference type="OrthoDB" id="110209at2"/>
<proteinExistence type="inferred from homology"/>
<feature type="binding site" evidence="8 10">
    <location>
        <begin position="114"/>
        <end position="116"/>
    </location>
    <ligand>
        <name>substrate</name>
    </ligand>
</feature>
<feature type="domain" description="Quinate/shikimate 5-dehydrogenase/glutamyl-tRNA reductase" evidence="15">
    <location>
        <begin position="173"/>
        <end position="307"/>
    </location>
</feature>
<organism evidence="17 18">
    <name type="scientific">Kineococcus xinjiangensis</name>
    <dbReference type="NCBI Taxonomy" id="512762"/>
    <lineage>
        <taxon>Bacteria</taxon>
        <taxon>Bacillati</taxon>
        <taxon>Actinomycetota</taxon>
        <taxon>Actinomycetes</taxon>
        <taxon>Kineosporiales</taxon>
        <taxon>Kineosporiaceae</taxon>
        <taxon>Kineococcus</taxon>
    </lineage>
</organism>
<comment type="catalytic activity">
    <reaction evidence="7 8 13">
        <text>(S)-4-amino-5-oxopentanoate + tRNA(Glu) + NADP(+) = L-glutamyl-tRNA(Glu) + NADPH + H(+)</text>
        <dbReference type="Rhea" id="RHEA:12344"/>
        <dbReference type="Rhea" id="RHEA-COMP:9663"/>
        <dbReference type="Rhea" id="RHEA-COMP:9680"/>
        <dbReference type="ChEBI" id="CHEBI:15378"/>
        <dbReference type="ChEBI" id="CHEBI:57501"/>
        <dbReference type="ChEBI" id="CHEBI:57783"/>
        <dbReference type="ChEBI" id="CHEBI:58349"/>
        <dbReference type="ChEBI" id="CHEBI:78442"/>
        <dbReference type="ChEBI" id="CHEBI:78520"/>
        <dbReference type="EC" id="1.2.1.70"/>
    </reaction>
</comment>
<feature type="domain" description="Tetrapyrrole biosynthesis glutamyl-tRNA reductase dimerisation" evidence="14">
    <location>
        <begin position="323"/>
        <end position="421"/>
    </location>
</feature>
<dbReference type="Pfam" id="PF00745">
    <property type="entry name" value="GlutR_dimer"/>
    <property type="match status" value="1"/>
</dbReference>
<feature type="binding site" evidence="8 11">
    <location>
        <begin position="189"/>
        <end position="194"/>
    </location>
    <ligand>
        <name>NADP(+)</name>
        <dbReference type="ChEBI" id="CHEBI:58349"/>
    </ligand>
</feature>
<dbReference type="EMBL" id="PTJD01000010">
    <property type="protein sequence ID" value="PPK93500.1"/>
    <property type="molecule type" value="Genomic_DNA"/>
</dbReference>
<evidence type="ECO:0000313" key="17">
    <source>
        <dbReference type="EMBL" id="PPK93500.1"/>
    </source>
</evidence>
<dbReference type="InterPro" id="IPR000343">
    <property type="entry name" value="4pyrrol_synth_GluRdtase"/>
</dbReference>
<evidence type="ECO:0000256" key="9">
    <source>
        <dbReference type="PIRSR" id="PIRSR000445-1"/>
    </source>
</evidence>
<dbReference type="CDD" id="cd05213">
    <property type="entry name" value="NAD_bind_Glutamyl_tRNA_reduct"/>
    <property type="match status" value="1"/>
</dbReference>
<dbReference type="UniPathway" id="UPA00251">
    <property type="reaction ID" value="UER00316"/>
</dbReference>
<evidence type="ECO:0000256" key="1">
    <source>
        <dbReference type="ARBA" id="ARBA00005059"/>
    </source>
</evidence>
<dbReference type="InterPro" id="IPR036291">
    <property type="entry name" value="NAD(P)-bd_dom_sf"/>
</dbReference>
<dbReference type="GO" id="GO:0019353">
    <property type="term" value="P:protoporphyrinogen IX biosynthetic process from glutamate"/>
    <property type="evidence" value="ECO:0007669"/>
    <property type="project" value="TreeGrafter"/>
</dbReference>
<dbReference type="EC" id="1.2.1.70" evidence="3 8"/>
<dbReference type="FunFam" id="3.30.460.30:FF:000001">
    <property type="entry name" value="Glutamyl-tRNA reductase"/>
    <property type="match status" value="1"/>
</dbReference>
<dbReference type="Pfam" id="PF01488">
    <property type="entry name" value="Shikimate_DH"/>
    <property type="match status" value="1"/>
</dbReference>
<evidence type="ECO:0000256" key="7">
    <source>
        <dbReference type="ARBA" id="ARBA00047464"/>
    </source>
</evidence>
<feature type="binding site" evidence="8 10">
    <location>
        <position position="120"/>
    </location>
    <ligand>
        <name>substrate</name>
    </ligand>
</feature>
<feature type="site" description="Important for activity" evidence="8 12">
    <location>
        <position position="99"/>
    </location>
</feature>
<gene>
    <name evidence="8" type="primary">hemA</name>
    <name evidence="17" type="ORF">CLV92_110128</name>
</gene>
<evidence type="ECO:0000256" key="5">
    <source>
        <dbReference type="ARBA" id="ARBA00023002"/>
    </source>
</evidence>
<reference evidence="17 18" key="1">
    <citation type="submission" date="2018-02" db="EMBL/GenBank/DDBJ databases">
        <title>Genomic Encyclopedia of Archaeal and Bacterial Type Strains, Phase II (KMG-II): from individual species to whole genera.</title>
        <authorList>
            <person name="Goeker M."/>
        </authorList>
    </citation>
    <scope>NUCLEOTIDE SEQUENCE [LARGE SCALE GENOMIC DNA]</scope>
    <source>
        <strain evidence="17 18">DSM 22857</strain>
    </source>
</reference>
<dbReference type="InterPro" id="IPR015896">
    <property type="entry name" value="4pyrrol_synth_GluRdtase_dimer"/>
</dbReference>
<dbReference type="GO" id="GO:0008883">
    <property type="term" value="F:glutamyl-tRNA reductase activity"/>
    <property type="evidence" value="ECO:0007669"/>
    <property type="project" value="UniProtKB-UniRule"/>
</dbReference>
<name>A0A2S6IH54_9ACTN</name>
<dbReference type="Pfam" id="PF05201">
    <property type="entry name" value="GlutR_N"/>
    <property type="match status" value="1"/>
</dbReference>
<comment type="miscellaneous">
    <text evidence="8">During catalysis, the active site Cys acts as a nucleophile attacking the alpha-carbonyl group of tRNA-bound glutamate with the formation of a thioester intermediate between enzyme and glutamate, and the concomitant release of tRNA(Glu). The thioester intermediate is finally reduced by direct hydride transfer from NADPH, to form the product GSA.</text>
</comment>
<dbReference type="NCBIfam" id="NF000744">
    <property type="entry name" value="PRK00045.1-3"/>
    <property type="match status" value="1"/>
</dbReference>
<dbReference type="SUPFAM" id="SSF69075">
    <property type="entry name" value="Glutamyl tRNA-reductase dimerization domain"/>
    <property type="match status" value="1"/>
</dbReference>
<dbReference type="InterPro" id="IPR018214">
    <property type="entry name" value="GluRdtase_CS"/>
</dbReference>
<accession>A0A2S6IH54</accession>